<dbReference type="OrthoDB" id="9896289at2"/>
<dbReference type="RefSeq" id="WP_097182465.1">
    <property type="nucleotide sequence ID" value="NZ_OCNK01000001.1"/>
</dbReference>
<keyword evidence="2" id="KW-1185">Reference proteome</keyword>
<dbReference type="EMBL" id="OCNK01000001">
    <property type="protein sequence ID" value="SOD94244.1"/>
    <property type="molecule type" value="Genomic_DNA"/>
</dbReference>
<gene>
    <name evidence="1" type="ORF">SAMN06272739_0660</name>
</gene>
<sequence>MTEDANDAWPYYALDFPGLSRDDAERILAWVRQQGPALSSLLDGEGVEPGSIVEPDWWYVRYLDKCAVRSLKKASEIALATGQLTDAETDALTSGVEDFTEWLQQAAGTEDDCPDD</sequence>
<evidence type="ECO:0000313" key="2">
    <source>
        <dbReference type="Proteomes" id="UP000219482"/>
    </source>
</evidence>
<dbReference type="Proteomes" id="UP000219482">
    <property type="component" value="Unassembled WGS sequence"/>
</dbReference>
<organism evidence="1 2">
    <name type="scientific">Blastococcus haudaquaticus</name>
    <dbReference type="NCBI Taxonomy" id="1938745"/>
    <lineage>
        <taxon>Bacteria</taxon>
        <taxon>Bacillati</taxon>
        <taxon>Actinomycetota</taxon>
        <taxon>Actinomycetes</taxon>
        <taxon>Geodermatophilales</taxon>
        <taxon>Geodermatophilaceae</taxon>
        <taxon>Blastococcus</taxon>
    </lineage>
</organism>
<protein>
    <submittedName>
        <fullName evidence="1">Uncharacterized protein</fullName>
    </submittedName>
</protein>
<reference evidence="2" key="1">
    <citation type="submission" date="2017-09" db="EMBL/GenBank/DDBJ databases">
        <authorList>
            <person name="Varghese N."/>
            <person name="Submissions S."/>
        </authorList>
    </citation>
    <scope>NUCLEOTIDE SEQUENCE [LARGE SCALE GENOMIC DNA]</scope>
    <source>
        <strain evidence="2">DSM 44270</strain>
    </source>
</reference>
<proteinExistence type="predicted"/>
<dbReference type="AlphaFoldDB" id="A0A286GGW5"/>
<accession>A0A286GGW5</accession>
<evidence type="ECO:0000313" key="1">
    <source>
        <dbReference type="EMBL" id="SOD94244.1"/>
    </source>
</evidence>
<name>A0A286GGW5_9ACTN</name>